<dbReference type="Proteomes" id="UP000271683">
    <property type="component" value="Unassembled WGS sequence"/>
</dbReference>
<evidence type="ECO:0000313" key="2">
    <source>
        <dbReference type="Proteomes" id="UP000271683"/>
    </source>
</evidence>
<protein>
    <submittedName>
        <fullName evidence="1">Uncharacterized protein</fullName>
    </submittedName>
</protein>
<dbReference type="AlphaFoldDB" id="A0A3N1GK41"/>
<name>A0A3N1GK41_9ACTN</name>
<accession>A0A3N1GK41</accession>
<comment type="caution">
    <text evidence="1">The sequence shown here is derived from an EMBL/GenBank/DDBJ whole genome shotgun (WGS) entry which is preliminary data.</text>
</comment>
<proteinExistence type="predicted"/>
<organism evidence="1 2">
    <name type="scientific">Couchioplanes caeruleus</name>
    <dbReference type="NCBI Taxonomy" id="56438"/>
    <lineage>
        <taxon>Bacteria</taxon>
        <taxon>Bacillati</taxon>
        <taxon>Actinomycetota</taxon>
        <taxon>Actinomycetes</taxon>
        <taxon>Micromonosporales</taxon>
        <taxon>Micromonosporaceae</taxon>
        <taxon>Couchioplanes</taxon>
    </lineage>
</organism>
<reference evidence="1 2" key="1">
    <citation type="submission" date="2018-11" db="EMBL/GenBank/DDBJ databases">
        <title>Sequencing the genomes of 1000 actinobacteria strains.</title>
        <authorList>
            <person name="Klenk H.-P."/>
        </authorList>
    </citation>
    <scope>NUCLEOTIDE SEQUENCE [LARGE SCALE GENOMIC DNA]</scope>
    <source>
        <strain evidence="1 2">DSM 43634</strain>
    </source>
</reference>
<evidence type="ECO:0000313" key="1">
    <source>
        <dbReference type="EMBL" id="ROP30663.1"/>
    </source>
</evidence>
<gene>
    <name evidence="1" type="ORF">EDD30_3521</name>
</gene>
<dbReference type="EMBL" id="RJKL01000001">
    <property type="protein sequence ID" value="ROP30663.1"/>
    <property type="molecule type" value="Genomic_DNA"/>
</dbReference>
<sequence length="74" mass="8082">MWIAGTVVLADGRRARLILSGDRSDNRLASRLHPFCPVPHASLATAAPRRPARELPLYLLYGRLSYGHRTGGCG</sequence>